<name>A0A8H3B4T1_9AGAM</name>
<gene>
    <name evidence="1" type="ORF">RDB_LOCUS37337</name>
</gene>
<accession>A0A8H3B4T1</accession>
<organism evidence="1 2">
    <name type="scientific">Rhizoctonia solani</name>
    <dbReference type="NCBI Taxonomy" id="456999"/>
    <lineage>
        <taxon>Eukaryota</taxon>
        <taxon>Fungi</taxon>
        <taxon>Dikarya</taxon>
        <taxon>Basidiomycota</taxon>
        <taxon>Agaricomycotina</taxon>
        <taxon>Agaricomycetes</taxon>
        <taxon>Cantharellales</taxon>
        <taxon>Ceratobasidiaceae</taxon>
        <taxon>Rhizoctonia</taxon>
    </lineage>
</organism>
<comment type="caution">
    <text evidence="1">The sequence shown here is derived from an EMBL/GenBank/DDBJ whole genome shotgun (WGS) entry which is preliminary data.</text>
</comment>
<evidence type="ECO:0000313" key="1">
    <source>
        <dbReference type="EMBL" id="CAE6447439.1"/>
    </source>
</evidence>
<proteinExistence type="predicted"/>
<sequence>MNSSPPYYSTFASLQEGDIDLATMIRQLSNETIRVNEGFQSVYSTLKTEEMFDNSPDAPSNQWARVRKGYIQTSYGPLGILRPNLKPVLQVFYVAGKPNSGADSCASTVELVDIIIPMLANSSEIKQTKLLELQRFLDQPAPPLLTTEHATEQIGQLKQRLGSFLQCYNRRIRVKIECYRVKIVRLEEMQTQNSGAKRLFRFRGLTPSNPVDEGRLACYRQYIQDWESLVSSLDNSIRQICTGLDSIPRQIESVFLALWNSVGAKICIFKLYGVARSLRRVTAWTWPTGTQTGPPFSLSIGT</sequence>
<protein>
    <submittedName>
        <fullName evidence="1">Uncharacterized protein</fullName>
    </submittedName>
</protein>
<reference evidence="1" key="1">
    <citation type="submission" date="2021-01" db="EMBL/GenBank/DDBJ databases">
        <authorList>
            <person name="Kaushik A."/>
        </authorList>
    </citation>
    <scope>NUCLEOTIDE SEQUENCE</scope>
    <source>
        <strain evidence="1">Type strain: AG8-Rh-89/</strain>
    </source>
</reference>
<dbReference type="EMBL" id="CAJMWZ010002020">
    <property type="protein sequence ID" value="CAE6447439.1"/>
    <property type="molecule type" value="Genomic_DNA"/>
</dbReference>
<evidence type="ECO:0000313" key="2">
    <source>
        <dbReference type="Proteomes" id="UP000663850"/>
    </source>
</evidence>
<dbReference type="Proteomes" id="UP000663850">
    <property type="component" value="Unassembled WGS sequence"/>
</dbReference>
<dbReference type="AlphaFoldDB" id="A0A8H3B4T1"/>